<evidence type="ECO:0000313" key="2">
    <source>
        <dbReference type="EMBL" id="ABI65021.1"/>
    </source>
</evidence>
<dbReference type="EMBL" id="CP000449">
    <property type="protein sequence ID" value="ABI65021.1"/>
    <property type="molecule type" value="Genomic_DNA"/>
</dbReference>
<keyword evidence="3" id="KW-1185">Reference proteome</keyword>
<dbReference type="Pfam" id="PF19606">
    <property type="entry name" value="DUF6111"/>
    <property type="match status" value="1"/>
</dbReference>
<dbReference type="KEGG" id="mmr:Mmar10_0728"/>
<evidence type="ECO:0000313" key="3">
    <source>
        <dbReference type="Proteomes" id="UP000001964"/>
    </source>
</evidence>
<dbReference type="AlphaFoldDB" id="Q0ARR6"/>
<name>Q0ARR6_MARMM</name>
<proteinExistence type="predicted"/>
<reference evidence="2 3" key="1">
    <citation type="submission" date="2006-08" db="EMBL/GenBank/DDBJ databases">
        <title>Complete sequence of Maricaulis maris MCS10.</title>
        <authorList>
            <consortium name="US DOE Joint Genome Institute"/>
            <person name="Copeland A."/>
            <person name="Lucas S."/>
            <person name="Lapidus A."/>
            <person name="Barry K."/>
            <person name="Detter J.C."/>
            <person name="Glavina del Rio T."/>
            <person name="Hammon N."/>
            <person name="Israni S."/>
            <person name="Dalin E."/>
            <person name="Tice H."/>
            <person name="Pitluck S."/>
            <person name="Saunders E."/>
            <person name="Brettin T."/>
            <person name="Bruce D."/>
            <person name="Han C."/>
            <person name="Tapia R."/>
            <person name="Gilna P."/>
            <person name="Schmutz J."/>
            <person name="Larimer F."/>
            <person name="Land M."/>
            <person name="Hauser L."/>
            <person name="Kyrpides N."/>
            <person name="Mikhailova N."/>
            <person name="Viollier P."/>
            <person name="Stephens C."/>
            <person name="Richardson P."/>
        </authorList>
    </citation>
    <scope>NUCLEOTIDE SEQUENCE [LARGE SCALE GENOMIC DNA]</scope>
    <source>
        <strain evidence="2 3">MCS10</strain>
    </source>
</reference>
<protein>
    <submittedName>
        <fullName evidence="2">Uncharacterized protein</fullName>
    </submittedName>
</protein>
<dbReference type="InterPro" id="IPR046093">
    <property type="entry name" value="DUF6111"/>
</dbReference>
<feature type="compositionally biased region" description="Acidic residues" evidence="1">
    <location>
        <begin position="88"/>
        <end position="107"/>
    </location>
</feature>
<feature type="region of interest" description="Disordered" evidence="1">
    <location>
        <begin position="69"/>
        <end position="117"/>
    </location>
</feature>
<sequence>MIRVTLFEIGSFLLPFVLFMIWRRLSSRAPDAGRMPTLRLAAAGAASAIVMMLVLIVLDANRAGHAGERYVPPQNVDGRIIPGHFVPADDDVDEDDGDDGDGGDDEPSTGGGADDPQ</sequence>
<dbReference type="RefSeq" id="WP_011642668.1">
    <property type="nucleotide sequence ID" value="NC_008347.1"/>
</dbReference>
<dbReference type="Proteomes" id="UP000001964">
    <property type="component" value="Chromosome"/>
</dbReference>
<evidence type="ECO:0000256" key="1">
    <source>
        <dbReference type="SAM" id="MobiDB-lite"/>
    </source>
</evidence>
<dbReference type="OrthoDB" id="7632346at2"/>
<dbReference type="STRING" id="394221.Mmar10_0728"/>
<accession>Q0ARR6</accession>
<organism evidence="2 3">
    <name type="scientific">Maricaulis maris (strain MCS10)</name>
    <name type="common">Caulobacter maris</name>
    <dbReference type="NCBI Taxonomy" id="394221"/>
    <lineage>
        <taxon>Bacteria</taxon>
        <taxon>Pseudomonadati</taxon>
        <taxon>Pseudomonadota</taxon>
        <taxon>Alphaproteobacteria</taxon>
        <taxon>Maricaulales</taxon>
        <taxon>Maricaulaceae</taxon>
        <taxon>Maricaulis</taxon>
    </lineage>
</organism>
<gene>
    <name evidence="2" type="ordered locus">Mmar10_0728</name>
</gene>
<dbReference type="HOGENOM" id="CLU_2081989_0_0_5"/>